<feature type="region of interest" description="Disordered" evidence="1">
    <location>
        <begin position="29"/>
        <end position="53"/>
    </location>
</feature>
<keyword evidence="2" id="KW-0472">Membrane</keyword>
<keyword evidence="2" id="KW-1133">Transmembrane helix</keyword>
<gene>
    <name evidence="3" type="ORF">CYLTODRAFT_26566</name>
</gene>
<proteinExistence type="predicted"/>
<evidence type="ECO:0000313" key="4">
    <source>
        <dbReference type="Proteomes" id="UP000054007"/>
    </source>
</evidence>
<protein>
    <submittedName>
        <fullName evidence="3">Uncharacterized protein</fullName>
    </submittedName>
</protein>
<dbReference type="Proteomes" id="UP000054007">
    <property type="component" value="Unassembled WGS sequence"/>
</dbReference>
<dbReference type="EMBL" id="KN880548">
    <property type="protein sequence ID" value="KIY66630.1"/>
    <property type="molecule type" value="Genomic_DNA"/>
</dbReference>
<evidence type="ECO:0000256" key="1">
    <source>
        <dbReference type="SAM" id="MobiDB-lite"/>
    </source>
</evidence>
<evidence type="ECO:0000256" key="2">
    <source>
        <dbReference type="SAM" id="Phobius"/>
    </source>
</evidence>
<sequence>MHLWMHTTPLDQTWSVSFAPLSSTPCNARTRSRPCAEARAAKRPQGSWRRPRESRRGCLWFTTMVVGSLLIGDNIPIFASQRAKWRVLGRQNSAQDKRS</sequence>
<accession>A0A0D7B8R7</accession>
<evidence type="ECO:0000313" key="3">
    <source>
        <dbReference type="EMBL" id="KIY66630.1"/>
    </source>
</evidence>
<reference evidence="3 4" key="1">
    <citation type="journal article" date="2015" name="Fungal Genet. Biol.">
        <title>Evolution of novel wood decay mechanisms in Agaricales revealed by the genome sequences of Fistulina hepatica and Cylindrobasidium torrendii.</title>
        <authorList>
            <person name="Floudas D."/>
            <person name="Held B.W."/>
            <person name="Riley R."/>
            <person name="Nagy L.G."/>
            <person name="Koehler G."/>
            <person name="Ransdell A.S."/>
            <person name="Younus H."/>
            <person name="Chow J."/>
            <person name="Chiniquy J."/>
            <person name="Lipzen A."/>
            <person name="Tritt A."/>
            <person name="Sun H."/>
            <person name="Haridas S."/>
            <person name="LaButti K."/>
            <person name="Ohm R.A."/>
            <person name="Kues U."/>
            <person name="Blanchette R.A."/>
            <person name="Grigoriev I.V."/>
            <person name="Minto R.E."/>
            <person name="Hibbett D.S."/>
        </authorList>
    </citation>
    <scope>NUCLEOTIDE SEQUENCE [LARGE SCALE GENOMIC DNA]</scope>
    <source>
        <strain evidence="3 4">FP15055 ss-10</strain>
    </source>
</reference>
<organism evidence="3 4">
    <name type="scientific">Cylindrobasidium torrendii FP15055 ss-10</name>
    <dbReference type="NCBI Taxonomy" id="1314674"/>
    <lineage>
        <taxon>Eukaryota</taxon>
        <taxon>Fungi</taxon>
        <taxon>Dikarya</taxon>
        <taxon>Basidiomycota</taxon>
        <taxon>Agaricomycotina</taxon>
        <taxon>Agaricomycetes</taxon>
        <taxon>Agaricomycetidae</taxon>
        <taxon>Agaricales</taxon>
        <taxon>Marasmiineae</taxon>
        <taxon>Physalacriaceae</taxon>
        <taxon>Cylindrobasidium</taxon>
    </lineage>
</organism>
<dbReference type="AlphaFoldDB" id="A0A0D7B8R7"/>
<keyword evidence="4" id="KW-1185">Reference proteome</keyword>
<feature type="transmembrane region" description="Helical" evidence="2">
    <location>
        <begin position="58"/>
        <end position="79"/>
    </location>
</feature>
<keyword evidence="2" id="KW-0812">Transmembrane</keyword>
<name>A0A0D7B8R7_9AGAR</name>